<evidence type="ECO:0008006" key="5">
    <source>
        <dbReference type="Google" id="ProtNLM"/>
    </source>
</evidence>
<feature type="transmembrane region" description="Helical" evidence="1">
    <location>
        <begin position="215"/>
        <end position="233"/>
    </location>
</feature>
<reference evidence="3" key="1">
    <citation type="submission" date="2022-01" db="EMBL/GenBank/DDBJ databases">
        <authorList>
            <person name="King R."/>
        </authorList>
    </citation>
    <scope>NUCLEOTIDE SEQUENCE</scope>
</reference>
<organism evidence="3 4">
    <name type="scientific">Chironomus riparius</name>
    <dbReference type="NCBI Taxonomy" id="315576"/>
    <lineage>
        <taxon>Eukaryota</taxon>
        <taxon>Metazoa</taxon>
        <taxon>Ecdysozoa</taxon>
        <taxon>Arthropoda</taxon>
        <taxon>Hexapoda</taxon>
        <taxon>Insecta</taxon>
        <taxon>Pterygota</taxon>
        <taxon>Neoptera</taxon>
        <taxon>Endopterygota</taxon>
        <taxon>Diptera</taxon>
        <taxon>Nematocera</taxon>
        <taxon>Chironomoidea</taxon>
        <taxon>Chironomidae</taxon>
        <taxon>Chironominae</taxon>
        <taxon>Chironomus</taxon>
    </lineage>
</organism>
<feature type="transmembrane region" description="Helical" evidence="1">
    <location>
        <begin position="33"/>
        <end position="52"/>
    </location>
</feature>
<keyword evidence="1" id="KW-1133">Transmembrane helix</keyword>
<feature type="transmembrane region" description="Helical" evidence="1">
    <location>
        <begin position="95"/>
        <end position="113"/>
    </location>
</feature>
<dbReference type="OrthoDB" id="7788590at2759"/>
<dbReference type="AlphaFoldDB" id="A0A9N9WNL3"/>
<protein>
    <recommendedName>
        <fullName evidence="5">Steroid 5-alpha reductase C-terminal domain-containing protein</fullName>
    </recommendedName>
</protein>
<evidence type="ECO:0000256" key="1">
    <source>
        <dbReference type="SAM" id="Phobius"/>
    </source>
</evidence>
<reference evidence="3" key="2">
    <citation type="submission" date="2022-10" db="EMBL/GenBank/DDBJ databases">
        <authorList>
            <consortium name="ENA_rothamsted_submissions"/>
            <consortium name="culmorum"/>
            <person name="King R."/>
        </authorList>
    </citation>
    <scope>NUCLEOTIDE SEQUENCE</scope>
</reference>
<feature type="signal peptide" evidence="2">
    <location>
        <begin position="1"/>
        <end position="23"/>
    </location>
</feature>
<proteinExistence type="predicted"/>
<keyword evidence="1" id="KW-0812">Transmembrane</keyword>
<dbReference type="Proteomes" id="UP001153620">
    <property type="component" value="Chromosome 2"/>
</dbReference>
<feature type="transmembrane region" description="Helical" evidence="1">
    <location>
        <begin position="64"/>
        <end position="83"/>
    </location>
</feature>
<dbReference type="PANTHER" id="PTHR32251:SF17">
    <property type="entry name" value="STEROID 5-ALPHA REDUCTASE C-TERMINAL DOMAIN-CONTAINING PROTEIN"/>
    <property type="match status" value="1"/>
</dbReference>
<dbReference type="InterPro" id="IPR010721">
    <property type="entry name" value="UstE-like"/>
</dbReference>
<keyword evidence="2" id="KW-0732">Signal</keyword>
<dbReference type="GO" id="GO:0016020">
    <property type="term" value="C:membrane"/>
    <property type="evidence" value="ECO:0007669"/>
    <property type="project" value="TreeGrafter"/>
</dbReference>
<name>A0A9N9WNL3_9DIPT</name>
<sequence length="294" mass="33795">MNKSIYIPVVAVAVCILLTQSIAFAVSDENNYTLNYIALFTIGLQWIFFIHAGGFFGNERTEKFYDLMGSVTFISTTIINSIFSKDYSKRIELLNLLVIFWTIRLGAFLFTRIKNNKGIDSRFTDIKKNNYRFLMTWTLQGVWVFMSILPLLIITQKERNVQFKVLDYIGSILFICGFTCETIADYQKLKFRSESKNKDKFMKTGLWKYSRHPNYFGEILLWFAFSLIGFSGSHSLGVFLTPVFVALLLIFVSGIPLLEQSADVKFGNNDEYKTYKSSTPVLIPFFGRAGDAMF</sequence>
<keyword evidence="1" id="KW-0472">Membrane</keyword>
<dbReference type="PROSITE" id="PS50244">
    <property type="entry name" value="S5A_REDUCTASE"/>
    <property type="match status" value="1"/>
</dbReference>
<feature type="transmembrane region" description="Helical" evidence="1">
    <location>
        <begin position="239"/>
        <end position="258"/>
    </location>
</feature>
<evidence type="ECO:0000256" key="2">
    <source>
        <dbReference type="SAM" id="SignalP"/>
    </source>
</evidence>
<evidence type="ECO:0000313" key="4">
    <source>
        <dbReference type="Proteomes" id="UP001153620"/>
    </source>
</evidence>
<feature type="chain" id="PRO_5040222632" description="Steroid 5-alpha reductase C-terminal domain-containing protein" evidence="2">
    <location>
        <begin position="24"/>
        <end position="294"/>
    </location>
</feature>
<accession>A0A9N9WNL3</accession>
<dbReference type="EMBL" id="OU895878">
    <property type="protein sequence ID" value="CAG9802743.1"/>
    <property type="molecule type" value="Genomic_DNA"/>
</dbReference>
<feature type="transmembrane region" description="Helical" evidence="1">
    <location>
        <begin position="134"/>
        <end position="153"/>
    </location>
</feature>
<evidence type="ECO:0000313" key="3">
    <source>
        <dbReference type="EMBL" id="CAG9802743.1"/>
    </source>
</evidence>
<dbReference type="PANTHER" id="PTHR32251">
    <property type="entry name" value="3-OXO-5-ALPHA-STEROID 4-DEHYDROGENASE"/>
    <property type="match status" value="1"/>
</dbReference>
<dbReference type="Pfam" id="PF06966">
    <property type="entry name" value="DUF1295"/>
    <property type="match status" value="1"/>
</dbReference>
<gene>
    <name evidence="3" type="ORF">CHIRRI_LOCUS5648</name>
</gene>
<dbReference type="Gene3D" id="1.20.120.1630">
    <property type="match status" value="1"/>
</dbReference>
<keyword evidence="4" id="KW-1185">Reference proteome</keyword>